<accession>A0A2P2K630</accession>
<evidence type="ECO:0000313" key="1">
    <source>
        <dbReference type="EMBL" id="MBX01180.1"/>
    </source>
</evidence>
<protein>
    <submittedName>
        <fullName evidence="1">Uncharacterized protein</fullName>
    </submittedName>
</protein>
<proteinExistence type="predicted"/>
<dbReference type="EMBL" id="GGEC01020696">
    <property type="protein sequence ID" value="MBX01180.1"/>
    <property type="molecule type" value="Transcribed_RNA"/>
</dbReference>
<sequence>MAELMIWQASLHSGACCISAVYSSGRLHLFLGSLMKGLLLIHTEIHRTGSIDIHLLISSIFLVSPTITKD</sequence>
<dbReference type="AlphaFoldDB" id="A0A2P2K630"/>
<organism evidence="1">
    <name type="scientific">Rhizophora mucronata</name>
    <name type="common">Asiatic mangrove</name>
    <dbReference type="NCBI Taxonomy" id="61149"/>
    <lineage>
        <taxon>Eukaryota</taxon>
        <taxon>Viridiplantae</taxon>
        <taxon>Streptophyta</taxon>
        <taxon>Embryophyta</taxon>
        <taxon>Tracheophyta</taxon>
        <taxon>Spermatophyta</taxon>
        <taxon>Magnoliopsida</taxon>
        <taxon>eudicotyledons</taxon>
        <taxon>Gunneridae</taxon>
        <taxon>Pentapetalae</taxon>
        <taxon>rosids</taxon>
        <taxon>fabids</taxon>
        <taxon>Malpighiales</taxon>
        <taxon>Rhizophoraceae</taxon>
        <taxon>Rhizophora</taxon>
    </lineage>
</organism>
<reference evidence="1" key="1">
    <citation type="submission" date="2018-02" db="EMBL/GenBank/DDBJ databases">
        <title>Rhizophora mucronata_Transcriptome.</title>
        <authorList>
            <person name="Meera S.P."/>
            <person name="Sreeshan A."/>
            <person name="Augustine A."/>
        </authorList>
    </citation>
    <scope>NUCLEOTIDE SEQUENCE</scope>
    <source>
        <tissue evidence="1">Leaf</tissue>
    </source>
</reference>
<name>A0A2P2K630_RHIMU</name>